<dbReference type="PROSITE" id="PS00518">
    <property type="entry name" value="ZF_RING_1"/>
    <property type="match status" value="1"/>
</dbReference>
<comment type="caution">
    <text evidence="22">The sequence shown here is derived from an EMBL/GenBank/DDBJ whole genome shotgun (WGS) entry which is preliminary data.</text>
</comment>
<dbReference type="Pfam" id="PF13923">
    <property type="entry name" value="zf-C3HC4_2"/>
    <property type="match status" value="1"/>
</dbReference>
<reference evidence="22" key="1">
    <citation type="submission" date="2021-06" db="EMBL/GenBank/DDBJ databases">
        <authorList>
            <person name="Kallberg Y."/>
            <person name="Tangrot J."/>
            <person name="Rosling A."/>
        </authorList>
    </citation>
    <scope>NUCLEOTIDE SEQUENCE</scope>
    <source>
        <strain evidence="22">FL966</strain>
    </source>
</reference>
<dbReference type="GO" id="GO:0061630">
    <property type="term" value="F:ubiquitin protein ligase activity"/>
    <property type="evidence" value="ECO:0007669"/>
    <property type="project" value="UniProtKB-EC"/>
</dbReference>
<dbReference type="Gene3D" id="3.30.40.10">
    <property type="entry name" value="Zinc/RING finger domain, C3HC4 (zinc finger)"/>
    <property type="match status" value="1"/>
</dbReference>
<keyword evidence="8" id="KW-0479">Metal-binding</keyword>
<dbReference type="EMBL" id="CAJVQA010000896">
    <property type="protein sequence ID" value="CAG8495012.1"/>
    <property type="molecule type" value="Genomic_DNA"/>
</dbReference>
<keyword evidence="9" id="KW-0227">DNA damage</keyword>
<dbReference type="SUPFAM" id="SSF57850">
    <property type="entry name" value="RING/U-box"/>
    <property type="match status" value="1"/>
</dbReference>
<evidence type="ECO:0000256" key="7">
    <source>
        <dbReference type="ARBA" id="ARBA00022679"/>
    </source>
</evidence>
<evidence type="ECO:0000256" key="3">
    <source>
        <dbReference type="ARBA" id="ARBA00004906"/>
    </source>
</evidence>
<protein>
    <recommendedName>
        <fullName evidence="6">Postreplication repair E3 ubiquitin-protein ligase RAD18</fullName>
        <ecNumber evidence="5">2.3.2.27</ecNumber>
    </recommendedName>
    <alternativeName>
        <fullName evidence="17">Postreplication repair E3 ubiquitin-protein ligase rad18</fullName>
    </alternativeName>
    <alternativeName>
        <fullName evidence="16 18">RING-type E3 ubiquitin transferase RAD18</fullName>
    </alternativeName>
</protein>
<evidence type="ECO:0000313" key="22">
    <source>
        <dbReference type="EMBL" id="CAG8495012.1"/>
    </source>
</evidence>
<dbReference type="GO" id="GO:0003697">
    <property type="term" value="F:single-stranded DNA binding"/>
    <property type="evidence" value="ECO:0007669"/>
    <property type="project" value="InterPro"/>
</dbReference>
<dbReference type="GO" id="GO:0006301">
    <property type="term" value="P:DNA damage tolerance"/>
    <property type="evidence" value="ECO:0007669"/>
    <property type="project" value="InterPro"/>
</dbReference>
<dbReference type="EC" id="2.3.2.27" evidence="5"/>
<dbReference type="GO" id="GO:0008270">
    <property type="term" value="F:zinc ion binding"/>
    <property type="evidence" value="ECO:0007669"/>
    <property type="project" value="UniProtKB-KW"/>
</dbReference>
<evidence type="ECO:0000256" key="11">
    <source>
        <dbReference type="ARBA" id="ARBA00022786"/>
    </source>
</evidence>
<gene>
    <name evidence="22" type="ORF">CPELLU_LOCUS2171</name>
</gene>
<evidence type="ECO:0000256" key="2">
    <source>
        <dbReference type="ARBA" id="ARBA00004123"/>
    </source>
</evidence>
<accession>A0A9N8ZEY6</accession>
<dbReference type="GO" id="GO:0097505">
    <property type="term" value="C:Rad6-Rad18 complex"/>
    <property type="evidence" value="ECO:0007669"/>
    <property type="project" value="TreeGrafter"/>
</dbReference>
<keyword evidence="14" id="KW-0234">DNA repair</keyword>
<name>A0A9N8ZEY6_9GLOM</name>
<proteinExistence type="inferred from homology"/>
<keyword evidence="11" id="KW-0833">Ubl conjugation pathway</keyword>
<evidence type="ECO:0000256" key="16">
    <source>
        <dbReference type="ARBA" id="ARBA00031783"/>
    </source>
</evidence>
<evidence type="ECO:0000256" key="18">
    <source>
        <dbReference type="ARBA" id="ARBA00082369"/>
    </source>
</evidence>
<evidence type="ECO:0000256" key="19">
    <source>
        <dbReference type="PROSITE-ProRule" id="PRU00175"/>
    </source>
</evidence>
<evidence type="ECO:0000256" key="14">
    <source>
        <dbReference type="ARBA" id="ARBA00023204"/>
    </source>
</evidence>
<feature type="domain" description="RING-type" evidence="21">
    <location>
        <begin position="32"/>
        <end position="70"/>
    </location>
</feature>
<evidence type="ECO:0000256" key="17">
    <source>
        <dbReference type="ARBA" id="ARBA00074353"/>
    </source>
</evidence>
<evidence type="ECO:0000259" key="21">
    <source>
        <dbReference type="PROSITE" id="PS50089"/>
    </source>
</evidence>
<comment type="subcellular location">
    <subcellularLocation>
        <location evidence="2">Nucleus</location>
    </subcellularLocation>
</comment>
<comment type="catalytic activity">
    <reaction evidence="1">
        <text>S-ubiquitinyl-[E2 ubiquitin-conjugating enzyme]-L-cysteine + [acceptor protein]-L-lysine = [E2 ubiquitin-conjugating enzyme]-L-cysteine + N(6)-ubiquitinyl-[acceptor protein]-L-lysine.</text>
        <dbReference type="EC" id="2.3.2.27"/>
    </reaction>
</comment>
<dbReference type="PROSITE" id="PS50089">
    <property type="entry name" value="ZF_RING_2"/>
    <property type="match status" value="1"/>
</dbReference>
<dbReference type="PANTHER" id="PTHR14134:SF2">
    <property type="entry name" value="E3 UBIQUITIN-PROTEIN LIGASE RAD18"/>
    <property type="match status" value="1"/>
</dbReference>
<feature type="region of interest" description="Disordered" evidence="20">
    <location>
        <begin position="120"/>
        <end position="151"/>
    </location>
</feature>
<evidence type="ECO:0000256" key="1">
    <source>
        <dbReference type="ARBA" id="ARBA00000900"/>
    </source>
</evidence>
<feature type="compositionally biased region" description="Polar residues" evidence="20">
    <location>
        <begin position="141"/>
        <end position="151"/>
    </location>
</feature>
<sequence length="151" mass="17001">MSDDGSIDLSFISDPSDFPQASLKLLDTLPRCSVCKDFFNTPMIADCGHVYCSLCIRRCLNIEQVCPVCRANISESQLFKSPDTENIVQAWTNMRQTLLQGALKDEKTKDISSIKTETFTTETSSTNEQFSVKRKHLHMPESTNNFTPPDL</sequence>
<dbReference type="InterPro" id="IPR001841">
    <property type="entry name" value="Znf_RING"/>
</dbReference>
<evidence type="ECO:0000256" key="15">
    <source>
        <dbReference type="ARBA" id="ARBA00023242"/>
    </source>
</evidence>
<evidence type="ECO:0000256" key="6">
    <source>
        <dbReference type="ARBA" id="ARBA00015551"/>
    </source>
</evidence>
<dbReference type="GO" id="GO:0005634">
    <property type="term" value="C:nucleus"/>
    <property type="evidence" value="ECO:0007669"/>
    <property type="project" value="UniProtKB-SubCell"/>
</dbReference>
<dbReference type="OrthoDB" id="9049620at2759"/>
<comment type="similarity">
    <text evidence="4">Belongs to the RAD18 family.</text>
</comment>
<dbReference type="Proteomes" id="UP000789759">
    <property type="component" value="Unassembled WGS sequence"/>
</dbReference>
<organism evidence="22 23">
    <name type="scientific">Cetraspora pellucida</name>
    <dbReference type="NCBI Taxonomy" id="1433469"/>
    <lineage>
        <taxon>Eukaryota</taxon>
        <taxon>Fungi</taxon>
        <taxon>Fungi incertae sedis</taxon>
        <taxon>Mucoromycota</taxon>
        <taxon>Glomeromycotina</taxon>
        <taxon>Glomeromycetes</taxon>
        <taxon>Diversisporales</taxon>
        <taxon>Gigasporaceae</taxon>
        <taxon>Cetraspora</taxon>
    </lineage>
</organism>
<keyword evidence="13" id="KW-0238">DNA-binding</keyword>
<keyword evidence="23" id="KW-1185">Reference proteome</keyword>
<keyword evidence="7" id="KW-0808">Transferase</keyword>
<evidence type="ECO:0000256" key="8">
    <source>
        <dbReference type="ARBA" id="ARBA00022723"/>
    </source>
</evidence>
<dbReference type="SMART" id="SM00184">
    <property type="entry name" value="RING"/>
    <property type="match status" value="1"/>
</dbReference>
<dbReference type="AlphaFoldDB" id="A0A9N8ZEY6"/>
<dbReference type="InterPro" id="IPR013083">
    <property type="entry name" value="Znf_RING/FYVE/PHD"/>
</dbReference>
<evidence type="ECO:0000256" key="13">
    <source>
        <dbReference type="ARBA" id="ARBA00023125"/>
    </source>
</evidence>
<evidence type="ECO:0000256" key="5">
    <source>
        <dbReference type="ARBA" id="ARBA00012483"/>
    </source>
</evidence>
<dbReference type="PANTHER" id="PTHR14134">
    <property type="entry name" value="E3 UBIQUITIN-PROTEIN LIGASE RAD18"/>
    <property type="match status" value="1"/>
</dbReference>
<evidence type="ECO:0000256" key="9">
    <source>
        <dbReference type="ARBA" id="ARBA00022763"/>
    </source>
</evidence>
<keyword evidence="12" id="KW-0862">Zinc</keyword>
<dbReference type="GO" id="GO:0006513">
    <property type="term" value="P:protein monoubiquitination"/>
    <property type="evidence" value="ECO:0007669"/>
    <property type="project" value="InterPro"/>
</dbReference>
<evidence type="ECO:0000256" key="20">
    <source>
        <dbReference type="SAM" id="MobiDB-lite"/>
    </source>
</evidence>
<evidence type="ECO:0000313" key="23">
    <source>
        <dbReference type="Proteomes" id="UP000789759"/>
    </source>
</evidence>
<evidence type="ECO:0000256" key="4">
    <source>
        <dbReference type="ARBA" id="ARBA00009506"/>
    </source>
</evidence>
<keyword evidence="15" id="KW-0539">Nucleus</keyword>
<dbReference type="GO" id="GO:0006281">
    <property type="term" value="P:DNA repair"/>
    <property type="evidence" value="ECO:0007669"/>
    <property type="project" value="UniProtKB-KW"/>
</dbReference>
<comment type="pathway">
    <text evidence="3">Protein modification; protein ubiquitination.</text>
</comment>
<dbReference type="InterPro" id="IPR017907">
    <property type="entry name" value="Znf_RING_CS"/>
</dbReference>
<evidence type="ECO:0000256" key="10">
    <source>
        <dbReference type="ARBA" id="ARBA00022771"/>
    </source>
</evidence>
<dbReference type="InterPro" id="IPR039577">
    <property type="entry name" value="Rad18"/>
</dbReference>
<evidence type="ECO:0000256" key="12">
    <source>
        <dbReference type="ARBA" id="ARBA00022833"/>
    </source>
</evidence>
<keyword evidence="10 19" id="KW-0863">Zinc-finger</keyword>
<dbReference type="FunFam" id="3.30.40.10:FF:000172">
    <property type="entry name" value="E3 ubiquitin-protein ligase RAD18"/>
    <property type="match status" value="1"/>
</dbReference>